<dbReference type="RefSeq" id="WP_379718089.1">
    <property type="nucleotide sequence ID" value="NZ_JBHSMS010000023.1"/>
</dbReference>
<dbReference type="SUPFAM" id="SSF52540">
    <property type="entry name" value="P-loop containing nucleoside triphosphate hydrolases"/>
    <property type="match status" value="1"/>
</dbReference>
<dbReference type="EMBL" id="JBHSMS010000023">
    <property type="protein sequence ID" value="MFC5510619.1"/>
    <property type="molecule type" value="Genomic_DNA"/>
</dbReference>
<dbReference type="InterPro" id="IPR027417">
    <property type="entry name" value="P-loop_NTPase"/>
</dbReference>
<evidence type="ECO:0000313" key="3">
    <source>
        <dbReference type="Proteomes" id="UP001596031"/>
    </source>
</evidence>
<keyword evidence="3" id="KW-1185">Reference proteome</keyword>
<proteinExistence type="predicted"/>
<feature type="domain" description="Double-GTPase 2" evidence="1">
    <location>
        <begin position="45"/>
        <end position="249"/>
    </location>
</feature>
<accession>A0ABW0PFC5</accession>
<dbReference type="Proteomes" id="UP001596031">
    <property type="component" value="Unassembled WGS sequence"/>
</dbReference>
<reference evidence="3" key="1">
    <citation type="journal article" date="2019" name="Int. J. Syst. Evol. Microbiol.">
        <title>The Global Catalogue of Microorganisms (GCM) 10K type strain sequencing project: providing services to taxonomists for standard genome sequencing and annotation.</title>
        <authorList>
            <consortium name="The Broad Institute Genomics Platform"/>
            <consortium name="The Broad Institute Genome Sequencing Center for Infectious Disease"/>
            <person name="Wu L."/>
            <person name="Ma J."/>
        </authorList>
    </citation>
    <scope>NUCLEOTIDE SEQUENCE [LARGE SCALE GENOMIC DNA]</scope>
    <source>
        <strain evidence="3">CCUG 38813</strain>
    </source>
</reference>
<comment type="caution">
    <text evidence="2">The sequence shown here is derived from an EMBL/GenBank/DDBJ whole genome shotgun (WGS) entry which is preliminary data.</text>
</comment>
<dbReference type="Pfam" id="PF19993">
    <property type="entry name" value="DO-GTPase2"/>
    <property type="match status" value="1"/>
</dbReference>
<evidence type="ECO:0000313" key="2">
    <source>
        <dbReference type="EMBL" id="MFC5510619.1"/>
    </source>
</evidence>
<evidence type="ECO:0000259" key="1">
    <source>
        <dbReference type="Pfam" id="PF19993"/>
    </source>
</evidence>
<organism evidence="2 3">
    <name type="scientific">Massilia jejuensis</name>
    <dbReference type="NCBI Taxonomy" id="648894"/>
    <lineage>
        <taxon>Bacteria</taxon>
        <taxon>Pseudomonadati</taxon>
        <taxon>Pseudomonadota</taxon>
        <taxon>Betaproteobacteria</taxon>
        <taxon>Burkholderiales</taxon>
        <taxon>Oxalobacteraceae</taxon>
        <taxon>Telluria group</taxon>
        <taxon>Massilia</taxon>
    </lineage>
</organism>
<gene>
    <name evidence="2" type="ORF">ACFPOU_05730</name>
</gene>
<dbReference type="InterPro" id="IPR045528">
    <property type="entry name" value="DO-GTPase2"/>
</dbReference>
<protein>
    <recommendedName>
        <fullName evidence="1">Double-GTPase 2 domain-containing protein</fullName>
    </recommendedName>
</protein>
<sequence length="288" mass="31471">MKKGAPRKSAPTPSAIAQQARVPWSGSALGLDDLFLLASRARHLLIGVIGAHDSGKTTLLTANYLKILESGVLADRTFSGSWTLGAWESLAAWMRFQDKREPSFPPHTPRGTGRVPGMLHLALRSRSVGFRDVFFTDAPGEWFSRWAIKEDAPDAEGARWIVQHSDAFLIAADCERLSGANKGPARNELRQLLERLGNHIDGRPAVLVWTKSEHTVPDGIRRSITEALKVNLPHAVELSSSVSAPESFVDVLATIVLSTWEGKVALPIIEPVSVANPFWAFRGHHGQT</sequence>
<name>A0ABW0PFC5_9BURK</name>